<gene>
    <name evidence="2" type="ORF">GRF29_69g2163916</name>
</gene>
<keyword evidence="3" id="KW-1185">Reference proteome</keyword>
<dbReference type="EMBL" id="WVTA01000006">
    <property type="protein sequence ID" value="KAK3209536.1"/>
    <property type="molecule type" value="Genomic_DNA"/>
</dbReference>
<organism evidence="2 3">
    <name type="scientific">Pseudopithomyces chartarum</name>
    <dbReference type="NCBI Taxonomy" id="1892770"/>
    <lineage>
        <taxon>Eukaryota</taxon>
        <taxon>Fungi</taxon>
        <taxon>Dikarya</taxon>
        <taxon>Ascomycota</taxon>
        <taxon>Pezizomycotina</taxon>
        <taxon>Dothideomycetes</taxon>
        <taxon>Pleosporomycetidae</taxon>
        <taxon>Pleosporales</taxon>
        <taxon>Massarineae</taxon>
        <taxon>Didymosphaeriaceae</taxon>
        <taxon>Pseudopithomyces</taxon>
    </lineage>
</organism>
<proteinExistence type="predicted"/>
<comment type="caution">
    <text evidence="2">The sequence shown here is derived from an EMBL/GenBank/DDBJ whole genome shotgun (WGS) entry which is preliminary data.</text>
</comment>
<evidence type="ECO:0000256" key="1">
    <source>
        <dbReference type="SAM" id="MobiDB-lite"/>
    </source>
</evidence>
<protein>
    <submittedName>
        <fullName evidence="2">Uncharacterized protein</fullName>
    </submittedName>
</protein>
<accession>A0AAN6LYH5</accession>
<feature type="region of interest" description="Disordered" evidence="1">
    <location>
        <begin position="67"/>
        <end position="88"/>
    </location>
</feature>
<evidence type="ECO:0000313" key="2">
    <source>
        <dbReference type="EMBL" id="KAK3209536.1"/>
    </source>
</evidence>
<reference evidence="2 3" key="1">
    <citation type="submission" date="2021-02" db="EMBL/GenBank/DDBJ databases">
        <title>Genome assembly of Pseudopithomyces chartarum.</title>
        <authorList>
            <person name="Jauregui R."/>
            <person name="Singh J."/>
            <person name="Voisey C."/>
        </authorList>
    </citation>
    <scope>NUCLEOTIDE SEQUENCE [LARGE SCALE GENOMIC DNA]</scope>
    <source>
        <strain evidence="2 3">AGR01</strain>
    </source>
</reference>
<dbReference type="Proteomes" id="UP001280581">
    <property type="component" value="Unassembled WGS sequence"/>
</dbReference>
<feature type="compositionally biased region" description="Acidic residues" evidence="1">
    <location>
        <begin position="75"/>
        <end position="88"/>
    </location>
</feature>
<evidence type="ECO:0000313" key="3">
    <source>
        <dbReference type="Proteomes" id="UP001280581"/>
    </source>
</evidence>
<dbReference type="AlphaFoldDB" id="A0AAN6LYH5"/>
<sequence length="88" mass="10435">MSSPDMYDDNPLCDWLCPTCEQHNQDWAQDDIWACERETCDWEFNSQLFYRDDEQTDPEYNWYVYRGSRSTTPELSDDGEGGEDGDDE</sequence>
<name>A0AAN6LYH5_9PLEO</name>